<sequence>MEMFEKYFPSSSREKLADLKSTVDLLTSITFFRMKVLELASPPRASNVVRECAKACMQCCLGIFPNSCQSYIAIMHPVDVHFPSKGKEST</sequence>
<dbReference type="GO" id="GO:0031594">
    <property type="term" value="C:neuromuscular junction"/>
    <property type="evidence" value="ECO:0007669"/>
    <property type="project" value="TreeGrafter"/>
</dbReference>
<dbReference type="GO" id="GO:0099525">
    <property type="term" value="P:presynaptic dense core vesicle exocytosis"/>
    <property type="evidence" value="ECO:0007669"/>
    <property type="project" value="TreeGrafter"/>
</dbReference>
<dbReference type="GO" id="GO:0016082">
    <property type="term" value="P:synaptic vesicle priming"/>
    <property type="evidence" value="ECO:0007669"/>
    <property type="project" value="TreeGrafter"/>
</dbReference>
<dbReference type="GO" id="GO:0098831">
    <property type="term" value="C:presynaptic active zone cytoplasmic component"/>
    <property type="evidence" value="ECO:0007669"/>
    <property type="project" value="TreeGrafter"/>
</dbReference>
<dbReference type="PANTHER" id="PTHR10480:SF12">
    <property type="entry name" value="UNC-13, ISOFORM E"/>
    <property type="match status" value="1"/>
</dbReference>
<dbReference type="GO" id="GO:0005516">
    <property type="term" value="F:calmodulin binding"/>
    <property type="evidence" value="ECO:0007669"/>
    <property type="project" value="TreeGrafter"/>
</dbReference>
<dbReference type="GO" id="GO:0043195">
    <property type="term" value="C:terminal bouton"/>
    <property type="evidence" value="ECO:0007669"/>
    <property type="project" value="TreeGrafter"/>
</dbReference>
<evidence type="ECO:0000313" key="1">
    <source>
        <dbReference type="Proteomes" id="UP000036681"/>
    </source>
</evidence>
<protein>
    <submittedName>
        <fullName evidence="2">Ovule protein</fullName>
    </submittedName>
</protein>
<dbReference type="GO" id="GO:0061789">
    <property type="term" value="P:dense core granule priming"/>
    <property type="evidence" value="ECO:0007669"/>
    <property type="project" value="TreeGrafter"/>
</dbReference>
<name>A0A0M3HZS1_ASCLU</name>
<accession>A0A0M3HZS1</accession>
<dbReference type="GO" id="GO:0016081">
    <property type="term" value="P:synaptic vesicle docking"/>
    <property type="evidence" value="ECO:0007669"/>
    <property type="project" value="TreeGrafter"/>
</dbReference>
<dbReference type="GO" id="GO:0035249">
    <property type="term" value="P:synaptic transmission, glutamatergic"/>
    <property type="evidence" value="ECO:0007669"/>
    <property type="project" value="TreeGrafter"/>
</dbReference>
<dbReference type="GO" id="GO:0030672">
    <property type="term" value="C:synaptic vesicle membrane"/>
    <property type="evidence" value="ECO:0007669"/>
    <property type="project" value="TreeGrafter"/>
</dbReference>
<dbReference type="GO" id="GO:0017075">
    <property type="term" value="F:syntaxin-1 binding"/>
    <property type="evidence" value="ECO:0007669"/>
    <property type="project" value="TreeGrafter"/>
</dbReference>
<dbReference type="GO" id="GO:0042734">
    <property type="term" value="C:presynaptic membrane"/>
    <property type="evidence" value="ECO:0007669"/>
    <property type="project" value="TreeGrafter"/>
</dbReference>
<dbReference type="PANTHER" id="PTHR10480">
    <property type="entry name" value="PROTEIN UNC-13 HOMOLOG"/>
    <property type="match status" value="1"/>
</dbReference>
<keyword evidence="1" id="KW-1185">Reference proteome</keyword>
<evidence type="ECO:0000313" key="2">
    <source>
        <dbReference type="WBParaSite" id="ALUE_0000924901-mRNA-1"/>
    </source>
</evidence>
<proteinExistence type="predicted"/>
<dbReference type="InterPro" id="IPR027080">
    <property type="entry name" value="Unc-13"/>
</dbReference>
<dbReference type="WBParaSite" id="ALUE_0000924901-mRNA-1">
    <property type="protein sequence ID" value="ALUE_0000924901-mRNA-1"/>
    <property type="gene ID" value="ALUE_0000924901"/>
</dbReference>
<organism evidence="1 2">
    <name type="scientific">Ascaris lumbricoides</name>
    <name type="common">Giant roundworm</name>
    <dbReference type="NCBI Taxonomy" id="6252"/>
    <lineage>
        <taxon>Eukaryota</taxon>
        <taxon>Metazoa</taxon>
        <taxon>Ecdysozoa</taxon>
        <taxon>Nematoda</taxon>
        <taxon>Chromadorea</taxon>
        <taxon>Rhabditida</taxon>
        <taxon>Spirurina</taxon>
        <taxon>Ascaridomorpha</taxon>
        <taxon>Ascaridoidea</taxon>
        <taxon>Ascarididae</taxon>
        <taxon>Ascaris</taxon>
    </lineage>
</organism>
<dbReference type="Proteomes" id="UP000036681">
    <property type="component" value="Unplaced"/>
</dbReference>
<dbReference type="AlphaFoldDB" id="A0A0M3HZS1"/>
<dbReference type="GO" id="GO:0019992">
    <property type="term" value="F:diacylglycerol binding"/>
    <property type="evidence" value="ECO:0007669"/>
    <property type="project" value="InterPro"/>
</dbReference>
<reference evidence="2" key="1">
    <citation type="submission" date="2017-02" db="UniProtKB">
        <authorList>
            <consortium name="WormBaseParasite"/>
        </authorList>
    </citation>
    <scope>IDENTIFICATION</scope>
</reference>